<name>A0ABN7X1C2_GIGMA</name>
<accession>A0ABN7X1C2</accession>
<protein>
    <submittedName>
        <fullName evidence="1">25212_t:CDS:1</fullName>
    </submittedName>
</protein>
<comment type="caution">
    <text evidence="1">The sequence shown here is derived from an EMBL/GenBank/DDBJ whole genome shotgun (WGS) entry which is preliminary data.</text>
</comment>
<evidence type="ECO:0000313" key="2">
    <source>
        <dbReference type="Proteomes" id="UP000789901"/>
    </source>
</evidence>
<dbReference type="Proteomes" id="UP000789901">
    <property type="component" value="Unassembled WGS sequence"/>
</dbReference>
<proteinExistence type="predicted"/>
<feature type="non-terminal residue" evidence="1">
    <location>
        <position position="1"/>
    </location>
</feature>
<evidence type="ECO:0000313" key="1">
    <source>
        <dbReference type="EMBL" id="CAG8845662.1"/>
    </source>
</evidence>
<organism evidence="1 2">
    <name type="scientific">Gigaspora margarita</name>
    <dbReference type="NCBI Taxonomy" id="4874"/>
    <lineage>
        <taxon>Eukaryota</taxon>
        <taxon>Fungi</taxon>
        <taxon>Fungi incertae sedis</taxon>
        <taxon>Mucoromycota</taxon>
        <taxon>Glomeromycotina</taxon>
        <taxon>Glomeromycetes</taxon>
        <taxon>Diversisporales</taxon>
        <taxon>Gigasporaceae</taxon>
        <taxon>Gigaspora</taxon>
    </lineage>
</organism>
<reference evidence="1 2" key="1">
    <citation type="submission" date="2021-06" db="EMBL/GenBank/DDBJ databases">
        <authorList>
            <person name="Kallberg Y."/>
            <person name="Tangrot J."/>
            <person name="Rosling A."/>
        </authorList>
    </citation>
    <scope>NUCLEOTIDE SEQUENCE [LARGE SCALE GENOMIC DNA]</scope>
    <source>
        <strain evidence="1 2">120-4 pot B 10/14</strain>
    </source>
</reference>
<dbReference type="EMBL" id="CAJVQB010080489">
    <property type="protein sequence ID" value="CAG8845662.1"/>
    <property type="molecule type" value="Genomic_DNA"/>
</dbReference>
<gene>
    <name evidence="1" type="ORF">GMARGA_LOCUS37764</name>
</gene>
<sequence>GYEGKSHNRATNKKDIPRFYKKEKELLYSKITIQPISEDKRKTDWI</sequence>
<keyword evidence="2" id="KW-1185">Reference proteome</keyword>